<sequence>MSALSPPKIRSMPIIITRTTNI</sequence>
<evidence type="ECO:0000313" key="1">
    <source>
        <dbReference type="EMBL" id="EQB54225.1"/>
    </source>
</evidence>
<dbReference type="AlphaFoldDB" id="T0M074"/>
<comment type="caution">
    <text evidence="1">The sequence shown here is derived from an EMBL/GenBank/DDBJ whole genome shotgun (WGS) entry which is preliminary data.</text>
</comment>
<reference evidence="2" key="1">
    <citation type="journal article" date="2013" name="Mol. Plant Microbe Interact.">
        <title>Global aspects of pacC regulation of pathogenicity genes in Colletotrichum gloeosporioides as revealed by transcriptome analysis.</title>
        <authorList>
            <person name="Alkan N."/>
            <person name="Meng X."/>
            <person name="Friedlander G."/>
            <person name="Reuveni E."/>
            <person name="Sukno S."/>
            <person name="Sherman A."/>
            <person name="Thon M."/>
            <person name="Fluhr R."/>
            <person name="Prusky D."/>
        </authorList>
    </citation>
    <scope>NUCLEOTIDE SEQUENCE [LARGE SCALE GENOMIC DNA]</scope>
    <source>
        <strain evidence="2">Cg-14</strain>
    </source>
</reference>
<dbReference type="EMBL" id="AMYD01001189">
    <property type="protein sequence ID" value="EQB54225.1"/>
    <property type="molecule type" value="Genomic_DNA"/>
</dbReference>
<gene>
    <name evidence="1" type="ORF">CGLO_05966</name>
</gene>
<accession>T0M074</accession>
<organism evidence="1 2">
    <name type="scientific">Colletotrichum gloeosporioides (strain Cg-14)</name>
    <name type="common">Anthracnose fungus</name>
    <name type="synonym">Glomerella cingulata</name>
    <dbReference type="NCBI Taxonomy" id="1237896"/>
    <lineage>
        <taxon>Eukaryota</taxon>
        <taxon>Fungi</taxon>
        <taxon>Dikarya</taxon>
        <taxon>Ascomycota</taxon>
        <taxon>Pezizomycotina</taxon>
        <taxon>Sordariomycetes</taxon>
        <taxon>Hypocreomycetidae</taxon>
        <taxon>Glomerellales</taxon>
        <taxon>Glomerellaceae</taxon>
        <taxon>Colletotrichum</taxon>
        <taxon>Colletotrichum gloeosporioides species complex</taxon>
    </lineage>
</organism>
<dbReference type="Proteomes" id="UP000015530">
    <property type="component" value="Unassembled WGS sequence"/>
</dbReference>
<proteinExistence type="predicted"/>
<protein>
    <submittedName>
        <fullName evidence="1">Uncharacterized protein</fullName>
    </submittedName>
</protein>
<name>T0M074_COLGC</name>
<dbReference type="HOGENOM" id="CLU_3425077_0_0_1"/>
<evidence type="ECO:0000313" key="2">
    <source>
        <dbReference type="Proteomes" id="UP000015530"/>
    </source>
</evidence>